<feature type="signal peptide" evidence="1">
    <location>
        <begin position="1"/>
        <end position="25"/>
    </location>
</feature>
<sequence>MTRSLSRRLATLAAGALLLPGAAGAQETPSAPVPAELRDGALSAAVGFGAAIERARSLPPLETLLVAVDGQTQVDEGFRGSRTNASTNIKSASKSVVSALVGIAIDKGLIEGPDQPISDFLRADFPADPDLRLASVTVGHLLSMQAGLERTSGANYGSWIASRNWVRDALARPFAADPGGPMLYSTGSTHLLSAILTKASGRSTLALAREWLRPAGVEIADWERDPQGVYLGGNQMAMTPRSLLAFGELYRRGGTAADGTRILSKDWIDRSWTPRTTSRFHDGRYGYGWFIDRLAGHDVAYGWGYGGQMIYVVPDLALTVAITSDETQPSGRSGYVQELHRLVAETIVPAAEAQRATSTPVVPKS</sequence>
<reference evidence="3 4" key="1">
    <citation type="submission" date="2020-08" db="EMBL/GenBank/DDBJ databases">
        <title>Genomic Encyclopedia of Type Strains, Phase IV (KMG-IV): sequencing the most valuable type-strain genomes for metagenomic binning, comparative biology and taxonomic classification.</title>
        <authorList>
            <person name="Goeker M."/>
        </authorList>
    </citation>
    <scope>NUCLEOTIDE SEQUENCE [LARGE SCALE GENOMIC DNA]</scope>
    <source>
        <strain evidence="3 4">DSM 102238</strain>
    </source>
</reference>
<proteinExistence type="predicted"/>
<dbReference type="SUPFAM" id="SSF56601">
    <property type="entry name" value="beta-lactamase/transpeptidase-like"/>
    <property type="match status" value="1"/>
</dbReference>
<dbReference type="RefSeq" id="WP_183198009.1">
    <property type="nucleotide sequence ID" value="NZ_JACIEK010000001.1"/>
</dbReference>
<feature type="domain" description="Beta-lactamase-related" evidence="2">
    <location>
        <begin position="64"/>
        <end position="334"/>
    </location>
</feature>
<dbReference type="AlphaFoldDB" id="A0A7W6H3J5"/>
<dbReference type="Gene3D" id="3.40.710.10">
    <property type="entry name" value="DD-peptidase/beta-lactamase superfamily"/>
    <property type="match status" value="1"/>
</dbReference>
<dbReference type="InterPro" id="IPR012338">
    <property type="entry name" value="Beta-lactam/transpept-like"/>
</dbReference>
<evidence type="ECO:0000313" key="4">
    <source>
        <dbReference type="Proteomes" id="UP000542776"/>
    </source>
</evidence>
<keyword evidence="1" id="KW-0732">Signal</keyword>
<evidence type="ECO:0000259" key="2">
    <source>
        <dbReference type="Pfam" id="PF00144"/>
    </source>
</evidence>
<protein>
    <submittedName>
        <fullName evidence="3">CubicO group peptidase (Beta-lactamase class C family)</fullName>
    </submittedName>
</protein>
<dbReference type="InterPro" id="IPR001466">
    <property type="entry name" value="Beta-lactam-related"/>
</dbReference>
<dbReference type="EMBL" id="JACIEK010000001">
    <property type="protein sequence ID" value="MBB3996948.1"/>
    <property type="molecule type" value="Genomic_DNA"/>
</dbReference>
<dbReference type="PANTHER" id="PTHR43283">
    <property type="entry name" value="BETA-LACTAMASE-RELATED"/>
    <property type="match status" value="1"/>
</dbReference>
<organism evidence="3 4">
    <name type="scientific">Aureimonas pseudogalii</name>
    <dbReference type="NCBI Taxonomy" id="1744844"/>
    <lineage>
        <taxon>Bacteria</taxon>
        <taxon>Pseudomonadati</taxon>
        <taxon>Pseudomonadota</taxon>
        <taxon>Alphaproteobacteria</taxon>
        <taxon>Hyphomicrobiales</taxon>
        <taxon>Aurantimonadaceae</taxon>
        <taxon>Aureimonas</taxon>
    </lineage>
</organism>
<dbReference type="Pfam" id="PF00144">
    <property type="entry name" value="Beta-lactamase"/>
    <property type="match status" value="1"/>
</dbReference>
<keyword evidence="4" id="KW-1185">Reference proteome</keyword>
<gene>
    <name evidence="3" type="ORF">GGR04_000769</name>
</gene>
<dbReference type="InterPro" id="IPR050789">
    <property type="entry name" value="Diverse_Enzym_Activities"/>
</dbReference>
<dbReference type="PANTHER" id="PTHR43283:SF7">
    <property type="entry name" value="BETA-LACTAMASE-RELATED DOMAIN-CONTAINING PROTEIN"/>
    <property type="match status" value="1"/>
</dbReference>
<name>A0A7W6H3J5_9HYPH</name>
<evidence type="ECO:0000256" key="1">
    <source>
        <dbReference type="SAM" id="SignalP"/>
    </source>
</evidence>
<comment type="caution">
    <text evidence="3">The sequence shown here is derived from an EMBL/GenBank/DDBJ whole genome shotgun (WGS) entry which is preliminary data.</text>
</comment>
<evidence type="ECO:0000313" key="3">
    <source>
        <dbReference type="EMBL" id="MBB3996948.1"/>
    </source>
</evidence>
<dbReference type="Proteomes" id="UP000542776">
    <property type="component" value="Unassembled WGS sequence"/>
</dbReference>
<feature type="chain" id="PRO_5031230891" evidence="1">
    <location>
        <begin position="26"/>
        <end position="365"/>
    </location>
</feature>
<accession>A0A7W6H3J5</accession>